<dbReference type="InterPro" id="IPR003423">
    <property type="entry name" value="OMP_efflux"/>
</dbReference>
<name>A0A839ZTU9_9CAUL</name>
<keyword evidence="8" id="KW-0175">Coiled coil</keyword>
<sequence length="492" mass="52714">MAAVYSAGLALAIAAPASAETLAEAIALAYESNPTLQAQRATQRALDENWVQARTGYRPQASVSGTVAWADIRTPGQGDYIDTNGDGIRDTLVAGRRDDNSASATLQLSQPLYTGGRVAAAVNAAEADILAGREQLRRTEASVMQSVIQAYADTRRDQEGLRIREENVRVLQRQLDESKARFEVGEITRTDVAQSEARLAAAEAQLSQAQAQLASSRAVYASVVGQNPGDLAPEPPISALLPADVAQAYEAAEVNNPQIRQAQYTEQGSRARLAAARAERMPNLGLTGSVGYSGTADPWQGEDSSRAVRAGATLTVPLFTGGLVSSRVRASMERNNADRINVEVARRSVMQSLTQAWNQHLASKASISSTDQQVKAARIAAEGTKQEQQVGLRTTLDVLNAEQELRNAELSQVSARRDEFVASSLVLAQMGQLEGPMLEPSITRYDPSANFRSNRITWGWVPWEEPIAVIDGAFTPKTVEKPTAAAPPAAPK</sequence>
<keyword evidence="11" id="KW-1185">Reference proteome</keyword>
<evidence type="ECO:0000256" key="3">
    <source>
        <dbReference type="ARBA" id="ARBA00022448"/>
    </source>
</evidence>
<keyword evidence="3" id="KW-0813">Transport</keyword>
<evidence type="ECO:0000256" key="4">
    <source>
        <dbReference type="ARBA" id="ARBA00022452"/>
    </source>
</evidence>
<feature type="chain" id="PRO_5032374286" evidence="9">
    <location>
        <begin position="20"/>
        <end position="492"/>
    </location>
</feature>
<dbReference type="Gene3D" id="1.20.1600.10">
    <property type="entry name" value="Outer membrane efflux proteins (OEP)"/>
    <property type="match status" value="1"/>
</dbReference>
<dbReference type="AlphaFoldDB" id="A0A839ZTU9"/>
<dbReference type="SUPFAM" id="SSF56954">
    <property type="entry name" value="Outer membrane efflux proteins (OEP)"/>
    <property type="match status" value="1"/>
</dbReference>
<keyword evidence="5" id="KW-0812">Transmembrane</keyword>
<dbReference type="Proteomes" id="UP000530564">
    <property type="component" value="Unassembled WGS sequence"/>
</dbReference>
<evidence type="ECO:0000313" key="10">
    <source>
        <dbReference type="EMBL" id="MBB3889676.1"/>
    </source>
</evidence>
<feature type="coiled-coil region" evidence="8">
    <location>
        <begin position="161"/>
        <end position="219"/>
    </location>
</feature>
<dbReference type="Pfam" id="PF02321">
    <property type="entry name" value="OEP"/>
    <property type="match status" value="2"/>
</dbReference>
<dbReference type="EMBL" id="JACIDK010000001">
    <property type="protein sequence ID" value="MBB3889676.1"/>
    <property type="molecule type" value="Genomic_DNA"/>
</dbReference>
<proteinExistence type="inferred from homology"/>
<dbReference type="NCBIfam" id="TIGR01844">
    <property type="entry name" value="type_I_sec_TolC"/>
    <property type="match status" value="1"/>
</dbReference>
<keyword evidence="6" id="KW-0472">Membrane</keyword>
<keyword evidence="4" id="KW-1134">Transmembrane beta strand</keyword>
<feature type="signal peptide" evidence="9">
    <location>
        <begin position="1"/>
        <end position="19"/>
    </location>
</feature>
<organism evidence="10 11">
    <name type="scientific">Phenylobacterium haematophilum</name>
    <dbReference type="NCBI Taxonomy" id="98513"/>
    <lineage>
        <taxon>Bacteria</taxon>
        <taxon>Pseudomonadati</taxon>
        <taxon>Pseudomonadota</taxon>
        <taxon>Alphaproteobacteria</taxon>
        <taxon>Caulobacterales</taxon>
        <taxon>Caulobacteraceae</taxon>
        <taxon>Phenylobacterium</taxon>
    </lineage>
</organism>
<dbReference type="RefSeq" id="WP_246370417.1">
    <property type="nucleotide sequence ID" value="NZ_JACIDK010000001.1"/>
</dbReference>
<dbReference type="InterPro" id="IPR010130">
    <property type="entry name" value="T1SS_OMP_TolC"/>
</dbReference>
<evidence type="ECO:0000256" key="5">
    <source>
        <dbReference type="ARBA" id="ARBA00022692"/>
    </source>
</evidence>
<keyword evidence="9" id="KW-0732">Signal</keyword>
<dbReference type="GO" id="GO:0009279">
    <property type="term" value="C:cell outer membrane"/>
    <property type="evidence" value="ECO:0007669"/>
    <property type="project" value="UniProtKB-SubCell"/>
</dbReference>
<comment type="similarity">
    <text evidence="2">Belongs to the outer membrane factor (OMF) (TC 1.B.17) family.</text>
</comment>
<evidence type="ECO:0000313" key="11">
    <source>
        <dbReference type="Proteomes" id="UP000530564"/>
    </source>
</evidence>
<evidence type="ECO:0000256" key="8">
    <source>
        <dbReference type="SAM" id="Coils"/>
    </source>
</evidence>
<dbReference type="GO" id="GO:0015562">
    <property type="term" value="F:efflux transmembrane transporter activity"/>
    <property type="evidence" value="ECO:0007669"/>
    <property type="project" value="InterPro"/>
</dbReference>
<accession>A0A839ZTU9</accession>
<dbReference type="GO" id="GO:0015288">
    <property type="term" value="F:porin activity"/>
    <property type="evidence" value="ECO:0007669"/>
    <property type="project" value="TreeGrafter"/>
</dbReference>
<keyword evidence="7" id="KW-0998">Cell outer membrane</keyword>
<evidence type="ECO:0000256" key="2">
    <source>
        <dbReference type="ARBA" id="ARBA00007613"/>
    </source>
</evidence>
<evidence type="ECO:0000256" key="1">
    <source>
        <dbReference type="ARBA" id="ARBA00004442"/>
    </source>
</evidence>
<evidence type="ECO:0000256" key="6">
    <source>
        <dbReference type="ARBA" id="ARBA00023136"/>
    </source>
</evidence>
<dbReference type="InterPro" id="IPR051906">
    <property type="entry name" value="TolC-like"/>
</dbReference>
<evidence type="ECO:0000256" key="7">
    <source>
        <dbReference type="ARBA" id="ARBA00023237"/>
    </source>
</evidence>
<comment type="subcellular location">
    <subcellularLocation>
        <location evidence="1">Cell outer membrane</location>
    </subcellularLocation>
</comment>
<dbReference type="GO" id="GO:1990281">
    <property type="term" value="C:efflux pump complex"/>
    <property type="evidence" value="ECO:0007669"/>
    <property type="project" value="TreeGrafter"/>
</dbReference>
<dbReference type="PANTHER" id="PTHR30026">
    <property type="entry name" value="OUTER MEMBRANE PROTEIN TOLC"/>
    <property type="match status" value="1"/>
</dbReference>
<reference evidence="10 11" key="1">
    <citation type="submission" date="2020-08" db="EMBL/GenBank/DDBJ databases">
        <title>Genomic Encyclopedia of Type Strains, Phase IV (KMG-IV): sequencing the most valuable type-strain genomes for metagenomic binning, comparative biology and taxonomic classification.</title>
        <authorList>
            <person name="Goeker M."/>
        </authorList>
    </citation>
    <scope>NUCLEOTIDE SEQUENCE [LARGE SCALE GENOMIC DNA]</scope>
    <source>
        <strain evidence="10 11">DSM 21793</strain>
    </source>
</reference>
<dbReference type="PANTHER" id="PTHR30026:SF22">
    <property type="entry name" value="OUTER MEMBRANE EFFLUX PROTEIN"/>
    <property type="match status" value="1"/>
</dbReference>
<protein>
    <submittedName>
        <fullName evidence="10">Outer membrane protein</fullName>
    </submittedName>
</protein>
<comment type="caution">
    <text evidence="10">The sequence shown here is derived from an EMBL/GenBank/DDBJ whole genome shotgun (WGS) entry which is preliminary data.</text>
</comment>
<evidence type="ECO:0000256" key="9">
    <source>
        <dbReference type="SAM" id="SignalP"/>
    </source>
</evidence>
<gene>
    <name evidence="10" type="ORF">GGQ61_000373</name>
</gene>